<feature type="region of interest" description="Disordered" evidence="8">
    <location>
        <begin position="871"/>
        <end position="1007"/>
    </location>
</feature>
<comment type="subcellular location">
    <subcellularLocation>
        <location evidence="1">Nucleus</location>
    </subcellularLocation>
</comment>
<dbReference type="GO" id="GO:0006310">
    <property type="term" value="P:DNA recombination"/>
    <property type="evidence" value="ECO:0007669"/>
    <property type="project" value="UniProtKB-KW"/>
</dbReference>
<evidence type="ECO:0000313" key="9">
    <source>
        <dbReference type="EMBL" id="KAF2216752.1"/>
    </source>
</evidence>
<evidence type="ECO:0000313" key="10">
    <source>
        <dbReference type="Proteomes" id="UP000799539"/>
    </source>
</evidence>
<accession>A0A6A6FTD5</accession>
<feature type="compositionally biased region" description="Polar residues" evidence="8">
    <location>
        <begin position="352"/>
        <end position="362"/>
    </location>
</feature>
<proteinExistence type="inferred from homology"/>
<feature type="compositionally biased region" description="Polar residues" evidence="8">
    <location>
        <begin position="421"/>
        <end position="432"/>
    </location>
</feature>
<dbReference type="GO" id="GO:0033557">
    <property type="term" value="C:Slx1-Slx4 complex"/>
    <property type="evidence" value="ECO:0007669"/>
    <property type="project" value="InterPro"/>
</dbReference>
<feature type="compositionally biased region" description="Polar residues" evidence="8">
    <location>
        <begin position="930"/>
        <end position="940"/>
    </location>
</feature>
<gene>
    <name evidence="9" type="ORF">CERZMDRAFT_92824</name>
</gene>
<feature type="compositionally biased region" description="Basic residues" evidence="8">
    <location>
        <begin position="498"/>
        <end position="509"/>
    </location>
</feature>
<feature type="region of interest" description="Disordered" evidence="8">
    <location>
        <begin position="554"/>
        <end position="589"/>
    </location>
</feature>
<organism evidence="9 10">
    <name type="scientific">Cercospora zeae-maydis SCOH1-5</name>
    <dbReference type="NCBI Taxonomy" id="717836"/>
    <lineage>
        <taxon>Eukaryota</taxon>
        <taxon>Fungi</taxon>
        <taxon>Dikarya</taxon>
        <taxon>Ascomycota</taxon>
        <taxon>Pezizomycotina</taxon>
        <taxon>Dothideomycetes</taxon>
        <taxon>Dothideomycetidae</taxon>
        <taxon>Mycosphaerellales</taxon>
        <taxon>Mycosphaerellaceae</taxon>
        <taxon>Cercospora</taxon>
    </lineage>
</organism>
<feature type="compositionally biased region" description="Basic and acidic residues" evidence="8">
    <location>
        <begin position="992"/>
        <end position="1007"/>
    </location>
</feature>
<dbReference type="InterPro" id="IPR018574">
    <property type="entry name" value="Structure-sp_endonuc_su_Slx4"/>
</dbReference>
<dbReference type="Proteomes" id="UP000799539">
    <property type="component" value="Unassembled WGS sequence"/>
</dbReference>
<feature type="region of interest" description="Disordered" evidence="8">
    <location>
        <begin position="1"/>
        <end position="63"/>
    </location>
</feature>
<feature type="region of interest" description="Disordered" evidence="8">
    <location>
        <begin position="732"/>
        <end position="795"/>
    </location>
</feature>
<keyword evidence="4" id="KW-0233">DNA recombination</keyword>
<keyword evidence="3" id="KW-0227">DNA damage</keyword>
<feature type="compositionally biased region" description="Basic residues" evidence="8">
    <location>
        <begin position="326"/>
        <end position="339"/>
    </location>
</feature>
<sequence>MAPSPVVINSSSPPPFRLPSETPPQPAHPAESSSPGLPSPSSFFPKPAAGLRAKVSPRSNVSGTVKAFTSAARLLKSNYFQDDATLDKSLVSAKPHVTKVAPEACDGFGVSNSGRKTPKVAGAGRASSAKVSAGAIGRSPLQSFAGGSPSRRARDGQSPVRGTFALAVSPTKKARQRSRTPSVSLSVYSFDGGIQEDSSESPADRTVAKANAVGNIGDSTSAPEHQDHVPLGPVETTKQPRKRSGKGGEATAAQTKKSQSKRDSKPRSGADAPNRQPRKPLAKSASFVLNSDDLVATQFADLDAAQIQGSKHPQLKTSEHESAPAKKPKRAPSRPKKGARPNADSDTRPAKRTNSTTGNESTYFAKPPTAADDSAIELGVPVTISRLSEEPADLPVQSHRRRRSWTPAKDTLSLSRHSEHTPTSMTTGDQEVPTLSLTAILGDLAYSRKDVAPLKRSTSGEAPLKRRKIDLAEEATVASRAKTDLKPAKEAPMEKREKTKKIKAPKKKAQTITELATKAYRPEDSPQIAQATVSSFFAASDAGAAMVAPADPACELAAPPKKPRRPRSKKAEGGARPIESQKKAVKPKAKVKVRFNEDDLYPELYAPERARLEEGRQNFLFGTSSQLGTEDSPTFIRQMQFALQESEAAAAEVDAESPLRRSFVRIPTAPHGTSLSCGQAMRELWHSAARSFEDDLLPSEARPATTSTADDMTKAVDYHSATSFKAEVRLEQVANGVSGRSDPALPQTDDSGSGKGTHQIQHEVVDLCCTSPLDPPNPAHLRGERSQHEPGIGTTCTDTTKMLAVVDSAALASHEWKVLGSSPESPRSKKRPTEAPILKLSPQLKRTATSPLRDRAALQALDVNTSPRKAFLNTTMTKTEDQRQKRPRGRPRKDMHGVDGSQTAGCPARKRLETVNTLTLGQGRRKETHSASQPISSSDFVNIDEISDPDALVTPSPPRRRATSSPPTARPLDLKVIASPSIGARTKSQVSEPKDTDKAAASRSKLKPEDATWTSVTLQLFPQITATIKSTAPSGDLANPTWYEKILLYDPIVLEDLTAWLNDRGLRVQTRRLKANAKVKGRKKKQDELAIDQDGPTTTEDEYELFQEPLKPWMVQKWCEDKSVCCLWKEGLRGDVRTRY</sequence>
<dbReference type="AlphaFoldDB" id="A0A6A6FTD5"/>
<feature type="compositionally biased region" description="Low complexity" evidence="8">
    <location>
        <begin position="1"/>
        <end position="11"/>
    </location>
</feature>
<feature type="compositionally biased region" description="Low complexity" evidence="8">
    <location>
        <begin position="29"/>
        <end position="49"/>
    </location>
</feature>
<dbReference type="GO" id="GO:0006260">
    <property type="term" value="P:DNA replication"/>
    <property type="evidence" value="ECO:0007669"/>
    <property type="project" value="InterPro"/>
</dbReference>
<feature type="compositionally biased region" description="Polar residues" evidence="8">
    <location>
        <begin position="748"/>
        <end position="759"/>
    </location>
</feature>
<evidence type="ECO:0000256" key="7">
    <source>
        <dbReference type="ARBA" id="ARBA00029496"/>
    </source>
</evidence>
<feature type="region of interest" description="Disordered" evidence="8">
    <location>
        <begin position="305"/>
        <end position="432"/>
    </location>
</feature>
<feature type="region of interest" description="Disordered" evidence="8">
    <location>
        <begin position="104"/>
        <end position="285"/>
    </location>
</feature>
<evidence type="ECO:0000256" key="6">
    <source>
        <dbReference type="ARBA" id="ARBA00023242"/>
    </source>
</evidence>
<evidence type="ECO:0000256" key="3">
    <source>
        <dbReference type="ARBA" id="ARBA00022763"/>
    </source>
</evidence>
<dbReference type="OrthoDB" id="5349119at2759"/>
<feature type="compositionally biased region" description="Basic and acidic residues" evidence="8">
    <location>
        <begin position="481"/>
        <end position="497"/>
    </location>
</feature>
<dbReference type="Pfam" id="PF09494">
    <property type="entry name" value="Slx4"/>
    <property type="match status" value="1"/>
</dbReference>
<feature type="region of interest" description="Disordered" evidence="8">
    <location>
        <begin position="817"/>
        <end position="836"/>
    </location>
</feature>
<dbReference type="GO" id="GO:0006281">
    <property type="term" value="P:DNA repair"/>
    <property type="evidence" value="ECO:0007669"/>
    <property type="project" value="UniProtKB-KW"/>
</dbReference>
<keyword evidence="5" id="KW-0234">DNA repair</keyword>
<keyword evidence="10" id="KW-1185">Reference proteome</keyword>
<evidence type="ECO:0000256" key="1">
    <source>
        <dbReference type="ARBA" id="ARBA00004123"/>
    </source>
</evidence>
<feature type="region of interest" description="Disordered" evidence="8">
    <location>
        <begin position="693"/>
        <end position="712"/>
    </location>
</feature>
<dbReference type="EMBL" id="ML992663">
    <property type="protein sequence ID" value="KAF2216752.1"/>
    <property type="molecule type" value="Genomic_DNA"/>
</dbReference>
<evidence type="ECO:0000256" key="4">
    <source>
        <dbReference type="ARBA" id="ARBA00023172"/>
    </source>
</evidence>
<evidence type="ECO:0000256" key="2">
    <source>
        <dbReference type="ARBA" id="ARBA00006661"/>
    </source>
</evidence>
<feature type="region of interest" description="Disordered" evidence="8">
    <location>
        <begin position="478"/>
        <end position="510"/>
    </location>
</feature>
<feature type="compositionally biased region" description="Pro residues" evidence="8">
    <location>
        <begin position="12"/>
        <end position="27"/>
    </location>
</feature>
<keyword evidence="6" id="KW-0539">Nucleus</keyword>
<protein>
    <recommendedName>
        <fullName evidence="7">Structure-specific endonuclease subunit SLX4</fullName>
    </recommendedName>
</protein>
<comment type="similarity">
    <text evidence="2">Belongs to the SLX4 family.</text>
</comment>
<reference evidence="9" key="1">
    <citation type="journal article" date="2020" name="Stud. Mycol.">
        <title>101 Dothideomycetes genomes: a test case for predicting lifestyles and emergence of pathogens.</title>
        <authorList>
            <person name="Haridas S."/>
            <person name="Albert R."/>
            <person name="Binder M."/>
            <person name="Bloem J."/>
            <person name="Labutti K."/>
            <person name="Salamov A."/>
            <person name="Andreopoulos B."/>
            <person name="Baker S."/>
            <person name="Barry K."/>
            <person name="Bills G."/>
            <person name="Bluhm B."/>
            <person name="Cannon C."/>
            <person name="Castanera R."/>
            <person name="Culley D."/>
            <person name="Daum C."/>
            <person name="Ezra D."/>
            <person name="Gonzalez J."/>
            <person name="Henrissat B."/>
            <person name="Kuo A."/>
            <person name="Liang C."/>
            <person name="Lipzen A."/>
            <person name="Lutzoni F."/>
            <person name="Magnuson J."/>
            <person name="Mondo S."/>
            <person name="Nolan M."/>
            <person name="Ohm R."/>
            <person name="Pangilinan J."/>
            <person name="Park H.-J."/>
            <person name="Ramirez L."/>
            <person name="Alfaro M."/>
            <person name="Sun H."/>
            <person name="Tritt A."/>
            <person name="Yoshinaga Y."/>
            <person name="Zwiers L.-H."/>
            <person name="Turgeon B."/>
            <person name="Goodwin S."/>
            <person name="Spatafora J."/>
            <person name="Crous P."/>
            <person name="Grigoriev I."/>
        </authorList>
    </citation>
    <scope>NUCLEOTIDE SEQUENCE</scope>
    <source>
        <strain evidence="9">SCOH1-5</strain>
    </source>
</reference>
<name>A0A6A6FTD5_9PEZI</name>
<evidence type="ECO:0000256" key="8">
    <source>
        <dbReference type="SAM" id="MobiDB-lite"/>
    </source>
</evidence>
<evidence type="ECO:0000256" key="5">
    <source>
        <dbReference type="ARBA" id="ARBA00023204"/>
    </source>
</evidence>